<sequence length="105" mass="12516">MICHPQRERFQNKRAAMAPRRDDRVEMHVWANPIFPLTGCVYFLETMRFETGTEQQLKSVQVQNTRGTHEDREQPPPRLLRHYRIGFLIKSCTVQTLWTPGFLQF</sequence>
<dbReference type="AlphaFoldDB" id="A0A834C8Q9"/>
<gene>
    <name evidence="1" type="ORF">FQA47_006149</name>
</gene>
<name>A0A834C8Q9_ORYME</name>
<dbReference type="Proteomes" id="UP000646548">
    <property type="component" value="Unassembled WGS sequence"/>
</dbReference>
<reference evidence="1" key="1">
    <citation type="journal article" name="BMC Genomics">
        <title>Long-read sequencing and de novo genome assembly of marine medaka (Oryzias melastigma).</title>
        <authorList>
            <person name="Liang P."/>
            <person name="Saqib H.S.A."/>
            <person name="Ni X."/>
            <person name="Shen Y."/>
        </authorList>
    </citation>
    <scope>NUCLEOTIDE SEQUENCE</scope>
    <source>
        <strain evidence="1">Bigg-433</strain>
    </source>
</reference>
<proteinExistence type="predicted"/>
<organism evidence="1 2">
    <name type="scientific">Oryzias melastigma</name>
    <name type="common">Marine medaka</name>
    <dbReference type="NCBI Taxonomy" id="30732"/>
    <lineage>
        <taxon>Eukaryota</taxon>
        <taxon>Metazoa</taxon>
        <taxon>Chordata</taxon>
        <taxon>Craniata</taxon>
        <taxon>Vertebrata</taxon>
        <taxon>Euteleostomi</taxon>
        <taxon>Actinopterygii</taxon>
        <taxon>Neopterygii</taxon>
        <taxon>Teleostei</taxon>
        <taxon>Neoteleostei</taxon>
        <taxon>Acanthomorphata</taxon>
        <taxon>Ovalentaria</taxon>
        <taxon>Atherinomorphae</taxon>
        <taxon>Beloniformes</taxon>
        <taxon>Adrianichthyidae</taxon>
        <taxon>Oryziinae</taxon>
        <taxon>Oryzias</taxon>
    </lineage>
</organism>
<comment type="caution">
    <text evidence="1">The sequence shown here is derived from an EMBL/GenBank/DDBJ whole genome shotgun (WGS) entry which is preliminary data.</text>
</comment>
<evidence type="ECO:0000313" key="1">
    <source>
        <dbReference type="EMBL" id="KAF6725112.1"/>
    </source>
</evidence>
<dbReference type="EMBL" id="WKFB01000374">
    <property type="protein sequence ID" value="KAF6725112.1"/>
    <property type="molecule type" value="Genomic_DNA"/>
</dbReference>
<protein>
    <submittedName>
        <fullName evidence="1">Uncharacterized protein</fullName>
    </submittedName>
</protein>
<evidence type="ECO:0000313" key="2">
    <source>
        <dbReference type="Proteomes" id="UP000646548"/>
    </source>
</evidence>
<accession>A0A834C8Q9</accession>